<dbReference type="EMBL" id="VIGC01000010">
    <property type="protein sequence ID" value="TQE96037.1"/>
    <property type="molecule type" value="Genomic_DNA"/>
</dbReference>
<dbReference type="InterPro" id="IPR006059">
    <property type="entry name" value="SBP"/>
</dbReference>
<keyword evidence="3 6" id="KW-0472">Membrane</keyword>
<organism evidence="7 8">
    <name type="scientific">Litorilinea aerophila</name>
    <dbReference type="NCBI Taxonomy" id="1204385"/>
    <lineage>
        <taxon>Bacteria</taxon>
        <taxon>Bacillati</taxon>
        <taxon>Chloroflexota</taxon>
        <taxon>Caldilineae</taxon>
        <taxon>Caldilineales</taxon>
        <taxon>Caldilineaceae</taxon>
        <taxon>Litorilinea</taxon>
    </lineage>
</organism>
<dbReference type="Gene3D" id="3.40.190.10">
    <property type="entry name" value="Periplasmic binding protein-like II"/>
    <property type="match status" value="2"/>
</dbReference>
<dbReference type="InParanoid" id="A0A540VGZ5"/>
<evidence type="ECO:0000256" key="3">
    <source>
        <dbReference type="ARBA" id="ARBA00023136"/>
    </source>
</evidence>
<reference evidence="7 8" key="1">
    <citation type="submission" date="2019-06" db="EMBL/GenBank/DDBJ databases">
        <title>Genome sequence of Litorilinea aerophila BAA-2444.</title>
        <authorList>
            <person name="Maclea K.S."/>
            <person name="Maurais E.G."/>
            <person name="Iannazzi L.C."/>
        </authorList>
    </citation>
    <scope>NUCLEOTIDE SEQUENCE [LARGE SCALE GENOMIC DNA]</scope>
    <source>
        <strain evidence="7 8">ATCC BAA-2444</strain>
    </source>
</reference>
<feature type="transmembrane region" description="Helical" evidence="6">
    <location>
        <begin position="12"/>
        <end position="35"/>
    </location>
</feature>
<dbReference type="OrthoDB" id="9770625at2"/>
<keyword evidence="2" id="KW-0732">Signal</keyword>
<dbReference type="Proteomes" id="UP000317371">
    <property type="component" value="Unassembled WGS sequence"/>
</dbReference>
<keyword evidence="4" id="KW-0564">Palmitate</keyword>
<proteinExistence type="predicted"/>
<protein>
    <submittedName>
        <fullName evidence="7">Extracellular solute-binding protein</fullName>
    </submittedName>
</protein>
<gene>
    <name evidence="7" type="ORF">FKZ61_09875</name>
</gene>
<dbReference type="PANTHER" id="PTHR43649:SF33">
    <property type="entry name" value="POLYGALACTURONAN_RHAMNOGALACTURONAN-BINDING PROTEIN YTCQ"/>
    <property type="match status" value="1"/>
</dbReference>
<evidence type="ECO:0000256" key="2">
    <source>
        <dbReference type="ARBA" id="ARBA00022729"/>
    </source>
</evidence>
<keyword evidence="6" id="KW-1133">Transmembrane helix</keyword>
<evidence type="ECO:0000256" key="4">
    <source>
        <dbReference type="ARBA" id="ARBA00023139"/>
    </source>
</evidence>
<keyword evidence="8" id="KW-1185">Reference proteome</keyword>
<sequence length="506" mass="55463">MSGIDGKPGSVRFILGILWMNLLLLAACAGGNFVAPPGLPGSDASPPLLSPFTPEATTFAWADVARPYQGVVLRGISENSPPSLYIQEVLAPAFTAETGIQVELEIDTLPAIEQAIAAGGDRYDFVYVEQDSIYSFLEDGYLTNLTQLMADQAHLVVPLFNLRDFTNFINEFRDPATGDLYGVPIEAFIKVYLYRKDLFEDPVIRAAFETEYRYPLAPAVTFQQYQDIADFFTRYGQARQLPLWGTTVQAAVGDIAPFYEFFETIAPAFGIYNWGINLETYRATEAHGGRLDSQQAKDALAFWVGLLDDAPPEARHSNWKDVFETFAAGRAAQGWVYGEYVAALATDPARSQVVGKVGVALPPTAAGVIEDATVGMGNIGYYDGAAFGIPVASRHKEAALLWLQYLGQPAIQPQWAVASGRVVHLSTFDDPLVQEQNRHMDGYYSLMKKYGHLFKGSPPFPFHARLRDIIAPYLHKAITGELSPGAALEQAAQAADAELIRLGYPR</sequence>
<dbReference type="AlphaFoldDB" id="A0A540VGZ5"/>
<accession>A0A540VGZ5</accession>
<dbReference type="SUPFAM" id="SSF53850">
    <property type="entry name" value="Periplasmic binding protein-like II"/>
    <property type="match status" value="1"/>
</dbReference>
<dbReference type="Pfam" id="PF01547">
    <property type="entry name" value="SBP_bac_1"/>
    <property type="match status" value="1"/>
</dbReference>
<keyword evidence="6" id="KW-0812">Transmembrane</keyword>
<dbReference type="RefSeq" id="WP_141609954.1">
    <property type="nucleotide sequence ID" value="NZ_VIGC02000010.1"/>
</dbReference>
<evidence type="ECO:0000313" key="7">
    <source>
        <dbReference type="EMBL" id="TQE96037.1"/>
    </source>
</evidence>
<comment type="caution">
    <text evidence="7">The sequence shown here is derived from an EMBL/GenBank/DDBJ whole genome shotgun (WGS) entry which is preliminary data.</text>
</comment>
<dbReference type="PANTHER" id="PTHR43649">
    <property type="entry name" value="ARABINOSE-BINDING PROTEIN-RELATED"/>
    <property type="match status" value="1"/>
</dbReference>
<dbReference type="InterPro" id="IPR050490">
    <property type="entry name" value="Bact_solute-bd_prot1"/>
</dbReference>
<name>A0A540VGZ5_9CHLR</name>
<evidence type="ECO:0000256" key="5">
    <source>
        <dbReference type="ARBA" id="ARBA00023288"/>
    </source>
</evidence>
<evidence type="ECO:0000256" key="6">
    <source>
        <dbReference type="SAM" id="Phobius"/>
    </source>
</evidence>
<dbReference type="PROSITE" id="PS51257">
    <property type="entry name" value="PROKAR_LIPOPROTEIN"/>
    <property type="match status" value="1"/>
</dbReference>
<keyword evidence="5" id="KW-0449">Lipoprotein</keyword>
<evidence type="ECO:0000256" key="1">
    <source>
        <dbReference type="ARBA" id="ARBA00022475"/>
    </source>
</evidence>
<evidence type="ECO:0000313" key="8">
    <source>
        <dbReference type="Proteomes" id="UP000317371"/>
    </source>
</evidence>
<keyword evidence="1" id="KW-1003">Cell membrane</keyword>